<evidence type="ECO:0000313" key="3">
    <source>
        <dbReference type="EMBL" id="CAG9793032.1"/>
    </source>
</evidence>
<dbReference type="InterPro" id="IPR057191">
    <property type="entry name" value="DUF7869"/>
</dbReference>
<sequence length="451" mass="52590">MESFPSPCDKGNGRKRKGDPEKWKRNQAKKERYSAKTLPKRLLCNHKKSFKCMSLKMSDIKLFFDNFYAQPDKLKQDAIILKQCVPKEQIREKERPRKLVTEKRGGDHVSMKSAHKKEAVMKFINSIPCQEPHYCRGHTKRYYLASELSINKLWKQYNLQATPDIKVKKSYFRHTFNTNYNLGFGSPRTDVCATCLKFSSELKREKDADALNKLMIGQRLHKLRAKAFFDKLKEEDPKLKIFSFDCEKNLYLLKVPDQIAYYLRNIYLYNFTIVEGTSKSKLTQDNVHAYCWTENTFPKAANEIASAVYHRLRNSDLSSCETIRLVADGCAGQNKNTILLAMLSKWMTEAPQNIKQIELVFPVVEHSYIPPDRVFARIEKEVRQHEVLNNPQKYLEIISKFSTVHNLGTASCEVFDWKTASQYVMKPVGSWHFQFKKCAQTTYLKKNVKIS</sequence>
<protein>
    <recommendedName>
        <fullName evidence="2">DUF7869 domain-containing protein</fullName>
    </recommendedName>
</protein>
<evidence type="ECO:0000259" key="2">
    <source>
        <dbReference type="Pfam" id="PF25273"/>
    </source>
</evidence>
<dbReference type="PANTHER" id="PTHR10773:SF19">
    <property type="match status" value="1"/>
</dbReference>
<feature type="compositionally biased region" description="Basic and acidic residues" evidence="1">
    <location>
        <begin position="18"/>
        <end position="33"/>
    </location>
</feature>
<dbReference type="AlphaFoldDB" id="A0A9N9RAP2"/>
<evidence type="ECO:0000256" key="1">
    <source>
        <dbReference type="SAM" id="MobiDB-lite"/>
    </source>
</evidence>
<accession>A0A9N9RAP2</accession>
<dbReference type="EMBL" id="OU893336">
    <property type="protein sequence ID" value="CAG9793032.1"/>
    <property type="molecule type" value="Genomic_DNA"/>
</dbReference>
<dbReference type="PANTHER" id="PTHR10773">
    <property type="entry name" value="DNA-DIRECTED RNA POLYMERASES I, II, AND III SUBUNIT RPABC2"/>
    <property type="match status" value="1"/>
</dbReference>
<dbReference type="Proteomes" id="UP001153714">
    <property type="component" value="Chromosome 5"/>
</dbReference>
<reference evidence="3" key="2">
    <citation type="submission" date="2022-10" db="EMBL/GenBank/DDBJ databases">
        <authorList>
            <consortium name="ENA_rothamsted_submissions"/>
            <consortium name="culmorum"/>
            <person name="King R."/>
        </authorList>
    </citation>
    <scope>NUCLEOTIDE SEQUENCE</scope>
</reference>
<feature type="region of interest" description="Disordered" evidence="1">
    <location>
        <begin position="1"/>
        <end position="33"/>
    </location>
</feature>
<reference evidence="3" key="1">
    <citation type="submission" date="2021-12" db="EMBL/GenBank/DDBJ databases">
        <authorList>
            <person name="King R."/>
        </authorList>
    </citation>
    <scope>NUCLEOTIDE SEQUENCE</scope>
</reference>
<evidence type="ECO:0000313" key="4">
    <source>
        <dbReference type="Proteomes" id="UP001153714"/>
    </source>
</evidence>
<keyword evidence="4" id="KW-1185">Reference proteome</keyword>
<gene>
    <name evidence="3" type="ORF">DIATSA_LOCUS10506</name>
</gene>
<dbReference type="OrthoDB" id="6779410at2759"/>
<feature type="domain" description="DUF7869" evidence="2">
    <location>
        <begin position="286"/>
        <end position="428"/>
    </location>
</feature>
<dbReference type="Pfam" id="PF25273">
    <property type="entry name" value="DUF7869"/>
    <property type="match status" value="1"/>
</dbReference>
<organism evidence="3 4">
    <name type="scientific">Diatraea saccharalis</name>
    <name type="common">sugarcane borer</name>
    <dbReference type="NCBI Taxonomy" id="40085"/>
    <lineage>
        <taxon>Eukaryota</taxon>
        <taxon>Metazoa</taxon>
        <taxon>Ecdysozoa</taxon>
        <taxon>Arthropoda</taxon>
        <taxon>Hexapoda</taxon>
        <taxon>Insecta</taxon>
        <taxon>Pterygota</taxon>
        <taxon>Neoptera</taxon>
        <taxon>Endopterygota</taxon>
        <taxon>Lepidoptera</taxon>
        <taxon>Glossata</taxon>
        <taxon>Ditrysia</taxon>
        <taxon>Pyraloidea</taxon>
        <taxon>Crambidae</taxon>
        <taxon>Crambinae</taxon>
        <taxon>Diatraea</taxon>
    </lineage>
</organism>
<proteinExistence type="predicted"/>
<name>A0A9N9RAP2_9NEOP</name>